<dbReference type="Pfam" id="PF01582">
    <property type="entry name" value="TIR"/>
    <property type="match status" value="1"/>
</dbReference>
<dbReference type="PANTHER" id="PTHR24365:SF541">
    <property type="entry name" value="PROTEIN TOLL-RELATED"/>
    <property type="match status" value="1"/>
</dbReference>
<keyword evidence="9" id="KW-1185">Reference proteome</keyword>
<dbReference type="GO" id="GO:0038023">
    <property type="term" value="F:signaling receptor activity"/>
    <property type="evidence" value="ECO:0007669"/>
    <property type="project" value="TreeGrafter"/>
</dbReference>
<evidence type="ECO:0000259" key="7">
    <source>
        <dbReference type="PROSITE" id="PS50104"/>
    </source>
</evidence>
<comment type="caution">
    <text evidence="8">The sequence shown here is derived from an EMBL/GenBank/DDBJ whole genome shotgun (WGS) entry which is preliminary data.</text>
</comment>
<feature type="region of interest" description="Disordered" evidence="6">
    <location>
        <begin position="1"/>
        <end position="61"/>
    </location>
</feature>
<keyword evidence="5" id="KW-0472">Membrane</keyword>
<dbReference type="AlphaFoldDB" id="A0AA88XRU2"/>
<evidence type="ECO:0000256" key="6">
    <source>
        <dbReference type="SAM" id="MobiDB-lite"/>
    </source>
</evidence>
<feature type="domain" description="TIR" evidence="7">
    <location>
        <begin position="65"/>
        <end position="208"/>
    </location>
</feature>
<evidence type="ECO:0000256" key="5">
    <source>
        <dbReference type="ARBA" id="ARBA00023136"/>
    </source>
</evidence>
<evidence type="ECO:0000313" key="9">
    <source>
        <dbReference type="Proteomes" id="UP001186944"/>
    </source>
</evidence>
<evidence type="ECO:0000256" key="1">
    <source>
        <dbReference type="ARBA" id="ARBA00004370"/>
    </source>
</evidence>
<evidence type="ECO:0000256" key="2">
    <source>
        <dbReference type="ARBA" id="ARBA00022692"/>
    </source>
</evidence>
<feature type="compositionally biased region" description="Basic residues" evidence="6">
    <location>
        <begin position="42"/>
        <end position="52"/>
    </location>
</feature>
<keyword evidence="3" id="KW-0732">Signal</keyword>
<feature type="compositionally biased region" description="Basic residues" evidence="6">
    <location>
        <begin position="21"/>
        <end position="34"/>
    </location>
</feature>
<dbReference type="Gene3D" id="3.40.50.10140">
    <property type="entry name" value="Toll/interleukin-1 receptor homology (TIR) domain"/>
    <property type="match status" value="1"/>
</dbReference>
<dbReference type="InterPro" id="IPR035897">
    <property type="entry name" value="Toll_tir_struct_dom_sf"/>
</dbReference>
<dbReference type="GO" id="GO:0007165">
    <property type="term" value="P:signal transduction"/>
    <property type="evidence" value="ECO:0007669"/>
    <property type="project" value="InterPro"/>
</dbReference>
<dbReference type="InterPro" id="IPR000157">
    <property type="entry name" value="TIR_dom"/>
</dbReference>
<accession>A0AA88XRU2</accession>
<protein>
    <recommendedName>
        <fullName evidence="7">TIR domain-containing protein</fullName>
    </recommendedName>
</protein>
<organism evidence="8 9">
    <name type="scientific">Pinctada imbricata</name>
    <name type="common">Atlantic pearl-oyster</name>
    <name type="synonym">Pinctada martensii</name>
    <dbReference type="NCBI Taxonomy" id="66713"/>
    <lineage>
        <taxon>Eukaryota</taxon>
        <taxon>Metazoa</taxon>
        <taxon>Spiralia</taxon>
        <taxon>Lophotrochozoa</taxon>
        <taxon>Mollusca</taxon>
        <taxon>Bivalvia</taxon>
        <taxon>Autobranchia</taxon>
        <taxon>Pteriomorphia</taxon>
        <taxon>Pterioida</taxon>
        <taxon>Pterioidea</taxon>
        <taxon>Pteriidae</taxon>
        <taxon>Pinctada</taxon>
    </lineage>
</organism>
<gene>
    <name evidence="8" type="ORF">FSP39_012189</name>
</gene>
<proteinExistence type="predicted"/>
<dbReference type="SMART" id="SM00255">
    <property type="entry name" value="TIR"/>
    <property type="match status" value="1"/>
</dbReference>
<dbReference type="SUPFAM" id="SSF52200">
    <property type="entry name" value="Toll/Interleukin receptor TIR domain"/>
    <property type="match status" value="1"/>
</dbReference>
<dbReference type="PROSITE" id="PS50104">
    <property type="entry name" value="TIR"/>
    <property type="match status" value="1"/>
</dbReference>
<evidence type="ECO:0000256" key="3">
    <source>
        <dbReference type="ARBA" id="ARBA00022729"/>
    </source>
</evidence>
<feature type="compositionally biased region" description="Polar residues" evidence="6">
    <location>
        <begin position="1"/>
        <end position="20"/>
    </location>
</feature>
<evidence type="ECO:0000313" key="8">
    <source>
        <dbReference type="EMBL" id="KAK3090479.1"/>
    </source>
</evidence>
<dbReference type="EMBL" id="VSWD01000010">
    <property type="protein sequence ID" value="KAK3090479.1"/>
    <property type="molecule type" value="Genomic_DNA"/>
</dbReference>
<sequence length="210" mass="24771">MKQRRGSPTTPGCSTHSKTPMQKHKADKHKKRRARDKERQRTTQKHQTHRTTHNPTRPMGNRCRLKTAICHGYSRSDENKEFVLDEMVRELEEVSQLRLCLSGRDFRPGVSIAENITRAINKSKKTIVIMSVDYLLSYWCMYELNMARMESLYSRSDQDVLMMIVLEKVAFQNAPHVVLELINNNSFLEYPDDQHGKFYFGRKLERRLLR</sequence>
<keyword evidence="2" id="KW-0812">Transmembrane</keyword>
<comment type="subcellular location">
    <subcellularLocation>
        <location evidence="1">Membrane</location>
    </subcellularLocation>
</comment>
<evidence type="ECO:0000256" key="4">
    <source>
        <dbReference type="ARBA" id="ARBA00022989"/>
    </source>
</evidence>
<keyword evidence="4" id="KW-1133">Transmembrane helix</keyword>
<name>A0AA88XRU2_PINIB</name>
<dbReference type="PRINTS" id="PR01537">
    <property type="entry name" value="INTRLKN1R1F"/>
</dbReference>
<dbReference type="PANTHER" id="PTHR24365">
    <property type="entry name" value="TOLL-LIKE RECEPTOR"/>
    <property type="match status" value="1"/>
</dbReference>
<reference evidence="8" key="1">
    <citation type="submission" date="2019-08" db="EMBL/GenBank/DDBJ databases">
        <title>The improved chromosome-level genome for the pearl oyster Pinctada fucata martensii using PacBio sequencing and Hi-C.</title>
        <authorList>
            <person name="Zheng Z."/>
        </authorList>
    </citation>
    <scope>NUCLEOTIDE SEQUENCE</scope>
    <source>
        <strain evidence="8">ZZ-2019</strain>
        <tissue evidence="8">Adductor muscle</tissue>
    </source>
</reference>
<dbReference type="GO" id="GO:0005886">
    <property type="term" value="C:plasma membrane"/>
    <property type="evidence" value="ECO:0007669"/>
    <property type="project" value="TreeGrafter"/>
</dbReference>
<dbReference type="Proteomes" id="UP001186944">
    <property type="component" value="Unassembled WGS sequence"/>
</dbReference>